<evidence type="ECO:0000256" key="3">
    <source>
        <dbReference type="ARBA" id="ARBA00022771"/>
    </source>
</evidence>
<dbReference type="PANTHER" id="PTHR46855">
    <property type="entry name" value="OSJNBB0038F03.10 PROTEIN"/>
    <property type="match status" value="1"/>
</dbReference>
<accession>A0A804J6N2</accession>
<dbReference type="Pfam" id="PF00320">
    <property type="entry name" value="GATA"/>
    <property type="match status" value="1"/>
</dbReference>
<comment type="subcellular location">
    <subcellularLocation>
        <location evidence="1">Nucleus</location>
    </subcellularLocation>
</comment>
<dbReference type="KEGG" id="mus:103985852"/>
<dbReference type="CDD" id="cd00202">
    <property type="entry name" value="ZnF_GATA"/>
    <property type="match status" value="1"/>
</dbReference>
<keyword evidence="3 8" id="KW-0863">Zinc-finger</keyword>
<dbReference type="OrthoDB" id="515401at2759"/>
<keyword evidence="6" id="KW-0804">Transcription</keyword>
<evidence type="ECO:0000256" key="2">
    <source>
        <dbReference type="ARBA" id="ARBA00022723"/>
    </source>
</evidence>
<keyword evidence="5" id="KW-0805">Transcription regulation</keyword>
<reference evidence="13" key="2">
    <citation type="submission" date="2021-05" db="UniProtKB">
        <authorList>
            <consortium name="EnsemblPlants"/>
        </authorList>
    </citation>
    <scope>IDENTIFICATION</scope>
    <source>
        <strain evidence="13">subsp. malaccensis</strain>
    </source>
</reference>
<evidence type="ECO:0000256" key="4">
    <source>
        <dbReference type="ARBA" id="ARBA00022833"/>
    </source>
</evidence>
<protein>
    <submittedName>
        <fullName evidence="12">(wild Malaysian banana) hypothetical protein</fullName>
    </submittedName>
</protein>
<dbReference type="Pfam" id="PF13919">
    <property type="entry name" value="ASXH"/>
    <property type="match status" value="1"/>
</dbReference>
<dbReference type="InterPro" id="IPR013088">
    <property type="entry name" value="Znf_NHR/GATA"/>
</dbReference>
<dbReference type="Gene3D" id="1.10.2020.20">
    <property type="match status" value="1"/>
</dbReference>
<dbReference type="EMBL" id="HG996470">
    <property type="protein sequence ID" value="CAG1839086.1"/>
    <property type="molecule type" value="Genomic_DNA"/>
</dbReference>
<evidence type="ECO:0000256" key="7">
    <source>
        <dbReference type="ARBA" id="ARBA00023242"/>
    </source>
</evidence>
<dbReference type="OMA" id="ILMHNDS"/>
<dbReference type="GO" id="GO:0000976">
    <property type="term" value="F:transcription cis-regulatory region binding"/>
    <property type="evidence" value="ECO:0000318"/>
    <property type="project" value="GO_Central"/>
</dbReference>
<dbReference type="Proteomes" id="UP000012960">
    <property type="component" value="Unplaced"/>
</dbReference>
<dbReference type="InParanoid" id="A0A804J6N2"/>
<dbReference type="GO" id="GO:0005634">
    <property type="term" value="C:nucleus"/>
    <property type="evidence" value="ECO:0007669"/>
    <property type="project" value="UniProtKB-SubCell"/>
</dbReference>
<evidence type="ECO:0000256" key="1">
    <source>
        <dbReference type="ARBA" id="ARBA00004123"/>
    </source>
</evidence>
<dbReference type="InterPro" id="IPR044589">
    <property type="entry name" value="GATA26/27"/>
</dbReference>
<feature type="region of interest" description="Disordered" evidence="9">
    <location>
        <begin position="541"/>
        <end position="568"/>
    </location>
</feature>
<feature type="domain" description="DEUBAD" evidence="11">
    <location>
        <begin position="294"/>
        <end position="407"/>
    </location>
</feature>
<dbReference type="PROSITE" id="PS00344">
    <property type="entry name" value="GATA_ZN_FINGER_1"/>
    <property type="match status" value="1"/>
</dbReference>
<dbReference type="GO" id="GO:0008270">
    <property type="term" value="F:zinc ion binding"/>
    <property type="evidence" value="ECO:0007669"/>
    <property type="project" value="UniProtKB-KW"/>
</dbReference>
<evidence type="ECO:0000313" key="12">
    <source>
        <dbReference type="EMBL" id="CAG1839086.1"/>
    </source>
</evidence>
<dbReference type="GO" id="GO:0006355">
    <property type="term" value="P:regulation of DNA-templated transcription"/>
    <property type="evidence" value="ECO:0007669"/>
    <property type="project" value="InterPro"/>
</dbReference>
<evidence type="ECO:0000259" key="10">
    <source>
        <dbReference type="PROSITE" id="PS50114"/>
    </source>
</evidence>
<dbReference type="PANTHER" id="PTHR46855:SF1">
    <property type="entry name" value="GATA TRANSCRIPTION FACTOR 26"/>
    <property type="match status" value="1"/>
</dbReference>
<dbReference type="InterPro" id="IPR038108">
    <property type="entry name" value="RPN13_DEUBAD_sf"/>
</dbReference>
<dbReference type="PROSITE" id="PS51916">
    <property type="entry name" value="DEUBAD"/>
    <property type="match status" value="1"/>
</dbReference>
<gene>
    <name evidence="12" type="ORF">GSMUA_272630.1</name>
</gene>
<organism evidence="13 14">
    <name type="scientific">Musa acuminata subsp. malaccensis</name>
    <name type="common">Wild banana</name>
    <name type="synonym">Musa malaccensis</name>
    <dbReference type="NCBI Taxonomy" id="214687"/>
    <lineage>
        <taxon>Eukaryota</taxon>
        <taxon>Viridiplantae</taxon>
        <taxon>Streptophyta</taxon>
        <taxon>Embryophyta</taxon>
        <taxon>Tracheophyta</taxon>
        <taxon>Spermatophyta</taxon>
        <taxon>Magnoliopsida</taxon>
        <taxon>Liliopsida</taxon>
        <taxon>Zingiberales</taxon>
        <taxon>Musaceae</taxon>
        <taxon>Musa</taxon>
    </lineage>
</organism>
<feature type="domain" description="GATA-type" evidence="10">
    <location>
        <begin position="7"/>
        <end position="40"/>
    </location>
</feature>
<evidence type="ECO:0000313" key="14">
    <source>
        <dbReference type="Proteomes" id="UP000012960"/>
    </source>
</evidence>
<evidence type="ECO:0000256" key="6">
    <source>
        <dbReference type="ARBA" id="ARBA00023163"/>
    </source>
</evidence>
<dbReference type="AlphaFoldDB" id="A0A804J6N2"/>
<keyword evidence="14" id="KW-1185">Reference proteome</keyword>
<dbReference type="Gramene" id="Ma05_t20620.2">
    <property type="protein sequence ID" value="Ma05_p20620.2"/>
    <property type="gene ID" value="Ma05_g20620"/>
</dbReference>
<evidence type="ECO:0000259" key="11">
    <source>
        <dbReference type="PROSITE" id="PS51916"/>
    </source>
</evidence>
<feature type="region of interest" description="Disordered" evidence="9">
    <location>
        <begin position="404"/>
        <end position="471"/>
    </location>
</feature>
<proteinExistence type="predicted"/>
<dbReference type="SMART" id="SM00401">
    <property type="entry name" value="ZnF_GATA"/>
    <property type="match status" value="1"/>
</dbReference>
<reference evidence="12" key="1">
    <citation type="submission" date="2021-03" db="EMBL/GenBank/DDBJ databases">
        <authorList>
            <consortium name="Genoscope - CEA"/>
            <person name="William W."/>
        </authorList>
    </citation>
    <scope>NUCLEOTIDE SEQUENCE</scope>
    <source>
        <strain evidence="12">Doubled-haploid Pahang</strain>
    </source>
</reference>
<dbReference type="FunCoup" id="A0A804J6N2">
    <property type="interactions" value="3512"/>
</dbReference>
<evidence type="ECO:0000313" key="13">
    <source>
        <dbReference type="EnsemblPlants" id="Ma05_p20620.2"/>
    </source>
</evidence>
<dbReference type="InterPro" id="IPR028020">
    <property type="entry name" value="ASX_DEUBAD_dom"/>
</dbReference>
<feature type="compositionally biased region" description="Polar residues" evidence="9">
    <location>
        <begin position="461"/>
        <end position="471"/>
    </location>
</feature>
<keyword evidence="7" id="KW-0539">Nucleus</keyword>
<dbReference type="PROSITE" id="PS50114">
    <property type="entry name" value="GATA_ZN_FINGER_2"/>
    <property type="match status" value="1"/>
</dbReference>
<evidence type="ECO:0000256" key="8">
    <source>
        <dbReference type="PROSITE-ProRule" id="PRU00094"/>
    </source>
</evidence>
<name>A0A804J6N2_MUSAM</name>
<dbReference type="SUPFAM" id="SSF57716">
    <property type="entry name" value="Glucocorticoid receptor-like (DNA-binding domain)"/>
    <property type="match status" value="1"/>
</dbReference>
<evidence type="ECO:0000256" key="5">
    <source>
        <dbReference type="ARBA" id="ARBA00023015"/>
    </source>
</evidence>
<evidence type="ECO:0000256" key="9">
    <source>
        <dbReference type="SAM" id="MobiDB-lite"/>
    </source>
</evidence>
<sequence length="568" mass="63021">MGKQGPCCHCGVTSTPLWRNGPPEKPVLCNACGSRWRTKGSLTNYVPLHAREAFDSDELKVPKIKNISFKPKEHKLQKKKQSNNILESECEIQYCDQNFHKIAEGDTSNRSSSGSAISGSDSCVQFGTTDASDVTVCFSGSVQSNVWDSLVPSKRRTFVTRPKPSPVEKLTKDLCSILHEEQASNLSITSEDDLLYESLTPFDSSEIGYGGVLIKHPNSKSVEEESEASSLPVDKSYLRNESYTGSSFPVNIEGKGTSFLNSGTGTMKSTTQLAQENVKRGKISHEKLKILRDRESPLTSADLNIIVKYDVFMKYLTYEERQQLMKYLPSIDTVKPPESLKNMFASPQFLETLSYFQQLLQEGVFDLSLSGANAEECRNLKRLVLLNCSNLQWLECYQKIKDAPSKKTRGGNGTSPRRKLTGLSNFSSLKRHHDKQNRDYPELSTVRSSKKLCKSGRMSPPRSSTQLESSIVSKVTDDTVDIADHEGGCSSPRRVLASPDDRSSMLASVQFIADSPECDLLLDVPSGASFAEAELLYHPWKQKTNRNGSWTESGVEASDHPSSSFTNK</sequence>
<keyword evidence="4" id="KW-0862">Zinc</keyword>
<dbReference type="InterPro" id="IPR000679">
    <property type="entry name" value="Znf_GATA"/>
</dbReference>
<keyword evidence="2" id="KW-0479">Metal-binding</keyword>
<dbReference type="Gene3D" id="3.30.50.10">
    <property type="entry name" value="Erythroid Transcription Factor GATA-1, subunit A"/>
    <property type="match status" value="1"/>
</dbReference>
<dbReference type="EnsemblPlants" id="Ma05_t20620.2">
    <property type="protein sequence ID" value="Ma05_p20620.2"/>
    <property type="gene ID" value="Ma05_g20620"/>
</dbReference>
<dbReference type="InterPro" id="IPR044867">
    <property type="entry name" value="DEUBAD_dom"/>
</dbReference>